<dbReference type="RefSeq" id="WP_268040957.1">
    <property type="nucleotide sequence ID" value="NZ_JAPQER010000003.1"/>
</dbReference>
<feature type="domain" description="LysM" evidence="2">
    <location>
        <begin position="77"/>
        <end position="120"/>
    </location>
</feature>
<evidence type="ECO:0000313" key="3">
    <source>
        <dbReference type="EMBL" id="MCY6484651.1"/>
    </source>
</evidence>
<evidence type="ECO:0000313" key="4">
    <source>
        <dbReference type="Proteomes" id="UP001078443"/>
    </source>
</evidence>
<dbReference type="EMBL" id="JAPQER010000003">
    <property type="protein sequence ID" value="MCY6484651.1"/>
    <property type="molecule type" value="Genomic_DNA"/>
</dbReference>
<sequence>MKSRKIAAMLTTLFLLSSTSVANAATINYTVKAGDSLWSISQFYKTTTSKIASINNLDTSIYIYPGQALKVDDNRSYNYTVAAGDTLWKLSLKFNTTVDSIMKANNLTVSTIYIGQGLYIPSFDNSSSQVKTTNYKTAAGDNLWTIAEKFNTSMEAIEKSNMLASNILMPGQILTVPVNSTQIVKPQGITMIRKKTNDNYGDLYDWTNGRRIFTVGQQAKLIDLENPELWFNIKYYGGSNHADIVPLHYTDTNRMKLLFNNWSWNNKRPMILKFTQGGTQYQLAVSLTGMPHGTTDIYDNGVNGHFDMYFYNSTSHVSNETSSAHQKSVLTANGQ</sequence>
<dbReference type="PROSITE" id="PS51782">
    <property type="entry name" value="LYSM"/>
    <property type="match status" value="3"/>
</dbReference>
<dbReference type="InterPro" id="IPR036779">
    <property type="entry name" value="LysM_dom_sf"/>
</dbReference>
<dbReference type="CDD" id="cd00118">
    <property type="entry name" value="LysM"/>
    <property type="match status" value="3"/>
</dbReference>
<evidence type="ECO:0000256" key="1">
    <source>
        <dbReference type="SAM" id="SignalP"/>
    </source>
</evidence>
<feature type="domain" description="LysM" evidence="2">
    <location>
        <begin position="27"/>
        <end position="71"/>
    </location>
</feature>
<accession>A0ABT4D097</accession>
<reference evidence="3" key="1">
    <citation type="submission" date="2022-12" db="EMBL/GenBank/DDBJ databases">
        <authorList>
            <person name="Wang J."/>
        </authorList>
    </citation>
    <scope>NUCLEOTIDE SEQUENCE</scope>
    <source>
        <strain evidence="3">HY-45-18</strain>
    </source>
</reference>
<name>A0ABT4D097_9CLOT</name>
<evidence type="ECO:0000259" key="2">
    <source>
        <dbReference type="PROSITE" id="PS51782"/>
    </source>
</evidence>
<feature type="signal peptide" evidence="1">
    <location>
        <begin position="1"/>
        <end position="24"/>
    </location>
</feature>
<dbReference type="SMART" id="SM00257">
    <property type="entry name" value="LysM"/>
    <property type="match status" value="3"/>
</dbReference>
<feature type="domain" description="LysM" evidence="2">
    <location>
        <begin position="133"/>
        <end position="176"/>
    </location>
</feature>
<feature type="chain" id="PRO_5046075378" evidence="1">
    <location>
        <begin position="25"/>
        <end position="335"/>
    </location>
</feature>
<keyword evidence="4" id="KW-1185">Reference proteome</keyword>
<keyword evidence="1" id="KW-0732">Signal</keyword>
<protein>
    <submittedName>
        <fullName evidence="3">LysM peptidoglycan-binding domain-containing protein</fullName>
    </submittedName>
</protein>
<dbReference type="SUPFAM" id="SSF54106">
    <property type="entry name" value="LysM domain"/>
    <property type="match status" value="3"/>
</dbReference>
<organism evidence="3 4">
    <name type="scientific">Clostridium aestuarii</name>
    <dbReference type="NCBI Taxonomy" id="338193"/>
    <lineage>
        <taxon>Bacteria</taxon>
        <taxon>Bacillati</taxon>
        <taxon>Bacillota</taxon>
        <taxon>Clostridia</taxon>
        <taxon>Eubacteriales</taxon>
        <taxon>Clostridiaceae</taxon>
        <taxon>Clostridium</taxon>
    </lineage>
</organism>
<dbReference type="Pfam" id="PF01476">
    <property type="entry name" value="LysM"/>
    <property type="match status" value="3"/>
</dbReference>
<comment type="caution">
    <text evidence="3">The sequence shown here is derived from an EMBL/GenBank/DDBJ whole genome shotgun (WGS) entry which is preliminary data.</text>
</comment>
<dbReference type="Gene3D" id="3.10.350.10">
    <property type="entry name" value="LysM domain"/>
    <property type="match status" value="3"/>
</dbReference>
<gene>
    <name evidence="3" type="ORF">OW763_09895</name>
</gene>
<dbReference type="InterPro" id="IPR018392">
    <property type="entry name" value="LysM"/>
</dbReference>
<dbReference type="PANTHER" id="PTHR33734:SF22">
    <property type="entry name" value="MEMBRANE-BOUND LYTIC MUREIN TRANSGLYCOSYLASE D"/>
    <property type="match status" value="1"/>
</dbReference>
<dbReference type="Proteomes" id="UP001078443">
    <property type="component" value="Unassembled WGS sequence"/>
</dbReference>
<dbReference type="PANTHER" id="PTHR33734">
    <property type="entry name" value="LYSM DOMAIN-CONTAINING GPI-ANCHORED PROTEIN 2"/>
    <property type="match status" value="1"/>
</dbReference>
<proteinExistence type="predicted"/>